<dbReference type="PANTHER" id="PTHR43775">
    <property type="entry name" value="FATTY ACID SYNTHASE"/>
    <property type="match status" value="1"/>
</dbReference>
<evidence type="ECO:0000313" key="5">
    <source>
        <dbReference type="EMBL" id="KAJ3564898.1"/>
    </source>
</evidence>
<dbReference type="GO" id="GO:0004312">
    <property type="term" value="F:fatty acid synthase activity"/>
    <property type="evidence" value="ECO:0007669"/>
    <property type="project" value="TreeGrafter"/>
</dbReference>
<dbReference type="InterPro" id="IPR050091">
    <property type="entry name" value="PKS_NRPS_Biosynth_Enz"/>
</dbReference>
<dbReference type="InterPro" id="IPR036291">
    <property type="entry name" value="NAD(P)-bd_dom_sf"/>
</dbReference>
<evidence type="ECO:0000256" key="3">
    <source>
        <dbReference type="ARBA" id="ARBA00023002"/>
    </source>
</evidence>
<protein>
    <recommendedName>
        <fullName evidence="4">Ketoreductase domain-containing protein</fullName>
    </recommendedName>
</protein>
<dbReference type="VEuPathDB" id="FungiDB:F4678DRAFT_479837"/>
<organism evidence="5 6">
    <name type="scientific">Xylaria arbuscula</name>
    <dbReference type="NCBI Taxonomy" id="114810"/>
    <lineage>
        <taxon>Eukaryota</taxon>
        <taxon>Fungi</taxon>
        <taxon>Dikarya</taxon>
        <taxon>Ascomycota</taxon>
        <taxon>Pezizomycotina</taxon>
        <taxon>Sordariomycetes</taxon>
        <taxon>Xylariomycetidae</taxon>
        <taxon>Xylariales</taxon>
        <taxon>Xylariaceae</taxon>
        <taxon>Xylaria</taxon>
    </lineage>
</organism>
<dbReference type="EMBL" id="JANPWZ010001556">
    <property type="protein sequence ID" value="KAJ3564898.1"/>
    <property type="molecule type" value="Genomic_DNA"/>
</dbReference>
<evidence type="ECO:0000256" key="2">
    <source>
        <dbReference type="ARBA" id="ARBA00022553"/>
    </source>
</evidence>
<dbReference type="Proteomes" id="UP001148614">
    <property type="component" value="Unassembled WGS sequence"/>
</dbReference>
<dbReference type="Pfam" id="PF08659">
    <property type="entry name" value="KR"/>
    <property type="match status" value="2"/>
</dbReference>
<sequence length="310" mass="34105">MGKVVLDFSKPTIPAKILRDIPQMRFDPDAAYLFVGGLGRALSLWTAERGARHIIYLSWSAKRSYPDSFFNRLADLGACTEVFSCDITNLESVDNHTSLYQAFNARSDTCCYSRGWTIKLHLATKYLPLDFFLMTSSAVGVIGTSTQSAYCAANAFRTSSLFSVAQKARQLPTSLDLGLGLEVGSVSQLKNIQQSLHRVATYGQSETEFVQLVEEALCAAQDDTRSYNISEGHINTGLEPRRFVAQRENDGAHDLVWSSAAMMTTQKNRPVSAKLAAAASQREKMVIIQEAITARVSELLGINADEINTN</sequence>
<evidence type="ECO:0000313" key="6">
    <source>
        <dbReference type="Proteomes" id="UP001148614"/>
    </source>
</evidence>
<dbReference type="InterPro" id="IPR013968">
    <property type="entry name" value="PKS_KR"/>
</dbReference>
<feature type="domain" description="Ketoreductase" evidence="4">
    <location>
        <begin position="30"/>
        <end position="187"/>
    </location>
</feature>
<dbReference type="AlphaFoldDB" id="A0A9W8NA24"/>
<dbReference type="InterPro" id="IPR057326">
    <property type="entry name" value="KR_dom"/>
</dbReference>
<proteinExistence type="predicted"/>
<keyword evidence="2" id="KW-0597">Phosphoprotein</keyword>
<keyword evidence="3" id="KW-0560">Oxidoreductase</keyword>
<dbReference type="SUPFAM" id="SSF51735">
    <property type="entry name" value="NAD(P)-binding Rossmann-fold domains"/>
    <property type="match status" value="1"/>
</dbReference>
<evidence type="ECO:0000256" key="1">
    <source>
        <dbReference type="ARBA" id="ARBA00022450"/>
    </source>
</evidence>
<dbReference type="SMART" id="SM00822">
    <property type="entry name" value="PKS_KR"/>
    <property type="match status" value="1"/>
</dbReference>
<dbReference type="GO" id="GO:0044550">
    <property type="term" value="P:secondary metabolite biosynthetic process"/>
    <property type="evidence" value="ECO:0007669"/>
    <property type="project" value="TreeGrafter"/>
</dbReference>
<dbReference type="GO" id="GO:0016491">
    <property type="term" value="F:oxidoreductase activity"/>
    <property type="evidence" value="ECO:0007669"/>
    <property type="project" value="UniProtKB-KW"/>
</dbReference>
<accession>A0A9W8NA24</accession>
<keyword evidence="6" id="KW-1185">Reference proteome</keyword>
<dbReference type="Gene3D" id="3.40.50.720">
    <property type="entry name" value="NAD(P)-binding Rossmann-like Domain"/>
    <property type="match status" value="2"/>
</dbReference>
<keyword evidence="1" id="KW-0596">Phosphopantetheine</keyword>
<dbReference type="PANTHER" id="PTHR43775:SF37">
    <property type="entry name" value="SI:DKEY-61P9.11"/>
    <property type="match status" value="1"/>
</dbReference>
<name>A0A9W8NA24_9PEZI</name>
<evidence type="ECO:0000259" key="4">
    <source>
        <dbReference type="SMART" id="SM00822"/>
    </source>
</evidence>
<gene>
    <name evidence="5" type="ORF">NPX13_g7688</name>
</gene>
<reference evidence="5" key="1">
    <citation type="submission" date="2022-07" db="EMBL/GenBank/DDBJ databases">
        <title>Genome Sequence of Xylaria arbuscula.</title>
        <authorList>
            <person name="Buettner E."/>
        </authorList>
    </citation>
    <scope>NUCLEOTIDE SEQUENCE</scope>
    <source>
        <strain evidence="5">VT107</strain>
    </source>
</reference>
<comment type="caution">
    <text evidence="5">The sequence shown here is derived from an EMBL/GenBank/DDBJ whole genome shotgun (WGS) entry which is preliminary data.</text>
</comment>
<dbReference type="GO" id="GO:0006633">
    <property type="term" value="P:fatty acid biosynthetic process"/>
    <property type="evidence" value="ECO:0007669"/>
    <property type="project" value="TreeGrafter"/>
</dbReference>